<dbReference type="Proteomes" id="UP001595805">
    <property type="component" value="Unassembled WGS sequence"/>
</dbReference>
<organism evidence="2 3">
    <name type="scientific">Algoriphagus namhaensis</name>
    <dbReference type="NCBI Taxonomy" id="915353"/>
    <lineage>
        <taxon>Bacteria</taxon>
        <taxon>Pseudomonadati</taxon>
        <taxon>Bacteroidota</taxon>
        <taxon>Cytophagia</taxon>
        <taxon>Cytophagales</taxon>
        <taxon>Cyclobacteriaceae</taxon>
        <taxon>Algoriphagus</taxon>
    </lineage>
</organism>
<evidence type="ECO:0000256" key="1">
    <source>
        <dbReference type="SAM" id="Phobius"/>
    </source>
</evidence>
<keyword evidence="3" id="KW-1185">Reference proteome</keyword>
<feature type="transmembrane region" description="Helical" evidence="1">
    <location>
        <begin position="25"/>
        <end position="57"/>
    </location>
</feature>
<reference evidence="3" key="1">
    <citation type="journal article" date="2019" name="Int. J. Syst. Evol. Microbiol.">
        <title>The Global Catalogue of Microorganisms (GCM) 10K type strain sequencing project: providing services to taxonomists for standard genome sequencing and annotation.</title>
        <authorList>
            <consortium name="The Broad Institute Genomics Platform"/>
            <consortium name="The Broad Institute Genome Sequencing Center for Infectious Disease"/>
            <person name="Wu L."/>
            <person name="Ma J."/>
        </authorList>
    </citation>
    <scope>NUCLEOTIDE SEQUENCE [LARGE SCALE GENOMIC DNA]</scope>
    <source>
        <strain evidence="3">CCUG 60523</strain>
    </source>
</reference>
<protein>
    <submittedName>
        <fullName evidence="2">Uncharacterized protein</fullName>
    </submittedName>
</protein>
<comment type="caution">
    <text evidence="2">The sequence shown here is derived from an EMBL/GenBank/DDBJ whole genome shotgun (WGS) entry which is preliminary data.</text>
</comment>
<gene>
    <name evidence="2" type="ORF">ACFOSV_11700</name>
</gene>
<keyword evidence="1" id="KW-0812">Transmembrane</keyword>
<keyword evidence="1" id="KW-0472">Membrane</keyword>
<name>A0ABV8ASC4_9BACT</name>
<dbReference type="RefSeq" id="WP_377906197.1">
    <property type="nucleotide sequence ID" value="NZ_JBHRZS010000007.1"/>
</dbReference>
<keyword evidence="1" id="KW-1133">Transmembrane helix</keyword>
<dbReference type="EMBL" id="JBHRZS010000007">
    <property type="protein sequence ID" value="MFC3880848.1"/>
    <property type="molecule type" value="Genomic_DNA"/>
</dbReference>
<evidence type="ECO:0000313" key="3">
    <source>
        <dbReference type="Proteomes" id="UP001595805"/>
    </source>
</evidence>
<feature type="transmembrane region" description="Helical" evidence="1">
    <location>
        <begin position="78"/>
        <end position="101"/>
    </location>
</feature>
<evidence type="ECO:0000313" key="2">
    <source>
        <dbReference type="EMBL" id="MFC3880848.1"/>
    </source>
</evidence>
<accession>A0ABV8ASC4</accession>
<sequence length="123" mass="12867">MKFIGLTFLVVLAVGIVNPFLPFWVVMICIAVLSALIGISGFASFLAAGLGMGLVWIGQSFYLSIYTGSDLPQKMGELMGVGSGMTLVAITGLLGFLLGGLSGWTGTAFRKVITPEPSNIYKG</sequence>
<proteinExistence type="predicted"/>